<name>K6XA22_9MICO</name>
<evidence type="ECO:0000313" key="3">
    <source>
        <dbReference type="EMBL" id="GAB95679.1"/>
    </source>
</evidence>
<dbReference type="AlphaFoldDB" id="K6XA22"/>
<dbReference type="SMART" id="SM00829">
    <property type="entry name" value="PKS_ER"/>
    <property type="match status" value="1"/>
</dbReference>
<dbReference type="PANTHER" id="PTHR44154:SF1">
    <property type="entry name" value="QUINONE OXIDOREDUCTASE"/>
    <property type="match status" value="1"/>
</dbReference>
<comment type="caution">
    <text evidence="3">The sequence shown here is derived from an EMBL/GenBank/DDBJ whole genome shotgun (WGS) entry which is preliminary data.</text>
</comment>
<dbReference type="OrthoDB" id="9790818at2"/>
<dbReference type="SUPFAM" id="SSF50129">
    <property type="entry name" value="GroES-like"/>
    <property type="match status" value="1"/>
</dbReference>
<dbReference type="eggNOG" id="COG0604">
    <property type="taxonomic scope" value="Bacteria"/>
</dbReference>
<organism evidence="3 4">
    <name type="scientific">Kineosphaera limosa NBRC 100340</name>
    <dbReference type="NCBI Taxonomy" id="1184609"/>
    <lineage>
        <taxon>Bacteria</taxon>
        <taxon>Bacillati</taxon>
        <taxon>Actinomycetota</taxon>
        <taxon>Actinomycetes</taxon>
        <taxon>Micrococcales</taxon>
        <taxon>Dermatophilaceae</taxon>
        <taxon>Kineosphaera</taxon>
    </lineage>
</organism>
<gene>
    <name evidence="3" type="primary">ccr</name>
    <name evidence="3" type="ORF">KILIM_025_00160</name>
</gene>
<dbReference type="PANTHER" id="PTHR44154">
    <property type="entry name" value="QUINONE OXIDOREDUCTASE"/>
    <property type="match status" value="1"/>
</dbReference>
<dbReference type="Pfam" id="PF00107">
    <property type="entry name" value="ADH_zinc_N"/>
    <property type="match status" value="1"/>
</dbReference>
<dbReference type="RefSeq" id="WP_006592211.1">
    <property type="nucleotide sequence ID" value="NZ_BAHD01000025.1"/>
</dbReference>
<dbReference type="Gene3D" id="3.90.180.10">
    <property type="entry name" value="Medium-chain alcohol dehydrogenases, catalytic domain"/>
    <property type="match status" value="2"/>
</dbReference>
<dbReference type="InterPro" id="IPR013149">
    <property type="entry name" value="ADH-like_C"/>
</dbReference>
<dbReference type="InterPro" id="IPR020843">
    <property type="entry name" value="ER"/>
</dbReference>
<keyword evidence="4" id="KW-1185">Reference proteome</keyword>
<keyword evidence="1" id="KW-0521">NADP</keyword>
<feature type="domain" description="Enoyl reductase (ER)" evidence="2">
    <location>
        <begin position="49"/>
        <end position="415"/>
    </location>
</feature>
<dbReference type="Pfam" id="PF08240">
    <property type="entry name" value="ADH_N"/>
    <property type="match status" value="1"/>
</dbReference>
<dbReference type="GO" id="GO:0043880">
    <property type="term" value="F:crotonyl-CoA reductase activity"/>
    <property type="evidence" value="ECO:0007669"/>
    <property type="project" value="InterPro"/>
</dbReference>
<evidence type="ECO:0000256" key="1">
    <source>
        <dbReference type="ARBA" id="ARBA00022857"/>
    </source>
</evidence>
<protein>
    <submittedName>
        <fullName evidence="3">Crotonyl-CoA reductase</fullName>
    </submittedName>
</protein>
<sequence>MDEIRNAILAGERSAEVFGNLPVPESFRAVTVHKDEVDMFAGRTSRDKDPRESLHLDEVPLPELAPGEALVAVMASSVNYNTVWTSIFEPVSTFGFLERYGRLSQWAKRHDLPYHIVGSDLSGVVLRTGPGVHLWQPGQECVAHCLSVELEHHDGHNDTMLDPEQRIWGFETNFGGLAELAIVKANQLMPKPEHLTWEEAACPGLVNSTAYRQLISKNGAAMKLGDRVLIWGASGGLGSYATQMALAGGATPVCVVSSPEKAEICRKMGAEHVIDRNERGYKFWKDEQTQDPKEWRRFGKDIRELTRGYDVDIVFEHPGRETFGASVFVTRKGGTITTCASTSGFMHEYDNRYLWMNLKKIVSSHFANYREAWEANSLIRRRLIHPTLSKTYALGDVGQAAYDVHRNMHQGKVGVLVGAPEPGLGISMPERREPHEAAINRFRNI</sequence>
<dbReference type="InterPro" id="IPR013154">
    <property type="entry name" value="ADH-like_N"/>
</dbReference>
<dbReference type="NCBIfam" id="TIGR01751">
    <property type="entry name" value="crot-CoA-red"/>
    <property type="match status" value="1"/>
</dbReference>
<dbReference type="SUPFAM" id="SSF51735">
    <property type="entry name" value="NAD(P)-binding Rossmann-fold domains"/>
    <property type="match status" value="1"/>
</dbReference>
<evidence type="ECO:0000259" key="2">
    <source>
        <dbReference type="SMART" id="SM00829"/>
    </source>
</evidence>
<dbReference type="STRING" id="1184609.KILIM_025_00160"/>
<dbReference type="Proteomes" id="UP000008366">
    <property type="component" value="Unassembled WGS sequence"/>
</dbReference>
<dbReference type="InterPro" id="IPR036291">
    <property type="entry name" value="NAD(P)-bd_dom_sf"/>
</dbReference>
<reference evidence="3 4" key="1">
    <citation type="submission" date="2012-08" db="EMBL/GenBank/DDBJ databases">
        <title>Whole genome shotgun sequence of Kineosphaera limosa NBRC 100340.</title>
        <authorList>
            <person name="Yoshida I."/>
            <person name="Isaki S."/>
            <person name="Hosoyama A."/>
            <person name="Tsuchikane K."/>
            <person name="Katsumata H."/>
            <person name="Ando Y."/>
            <person name="Ohji S."/>
            <person name="Hamada M."/>
            <person name="Tamura T."/>
            <person name="Yamazoe A."/>
            <person name="Yamazaki S."/>
            <person name="Fujita N."/>
        </authorList>
    </citation>
    <scope>NUCLEOTIDE SEQUENCE [LARGE SCALE GENOMIC DNA]</scope>
    <source>
        <strain evidence="3 4">NBRC 100340</strain>
    </source>
</reference>
<dbReference type="InterPro" id="IPR011032">
    <property type="entry name" value="GroES-like_sf"/>
</dbReference>
<accession>K6XA22</accession>
<dbReference type="InterPro" id="IPR010085">
    <property type="entry name" value="Crot_CoA_red"/>
</dbReference>
<evidence type="ECO:0000313" key="4">
    <source>
        <dbReference type="Proteomes" id="UP000008366"/>
    </source>
</evidence>
<dbReference type="InterPro" id="IPR051603">
    <property type="entry name" value="Zinc-ADH_QOR/CCCR"/>
</dbReference>
<dbReference type="EMBL" id="BAHD01000025">
    <property type="protein sequence ID" value="GAB95679.1"/>
    <property type="molecule type" value="Genomic_DNA"/>
</dbReference>
<proteinExistence type="predicted"/>